<dbReference type="RefSeq" id="WP_242783722.1">
    <property type="nucleotide sequence ID" value="NZ_CP163433.1"/>
</dbReference>
<dbReference type="SMART" id="SM00831">
    <property type="entry name" value="Cation_ATPase_N"/>
    <property type="match status" value="1"/>
</dbReference>
<feature type="compositionally biased region" description="Basic and acidic residues" evidence="1">
    <location>
        <begin position="29"/>
        <end position="50"/>
    </location>
</feature>
<proteinExistence type="predicted"/>
<protein>
    <submittedName>
        <fullName evidence="3">Cation-transporting P-type ATPase</fullName>
    </submittedName>
</protein>
<dbReference type="InterPro" id="IPR004014">
    <property type="entry name" value="ATPase_P-typ_cation-transptr_N"/>
</dbReference>
<evidence type="ECO:0000313" key="3">
    <source>
        <dbReference type="EMBL" id="XDQ22535.1"/>
    </source>
</evidence>
<dbReference type="AlphaFoldDB" id="A0AB39NY46"/>
<dbReference type="InterPro" id="IPR023298">
    <property type="entry name" value="ATPase_P-typ_TM_dom_sf"/>
</dbReference>
<dbReference type="Pfam" id="PF00690">
    <property type="entry name" value="Cation_ATPase_N"/>
    <property type="match status" value="1"/>
</dbReference>
<name>A0AB39NY46_9ACTN</name>
<reference evidence="3" key="1">
    <citation type="submission" date="2024-07" db="EMBL/GenBank/DDBJ databases">
        <authorList>
            <person name="Yu S.T."/>
        </authorList>
    </citation>
    <scope>NUCLEOTIDE SEQUENCE</scope>
    <source>
        <strain evidence="3">R17</strain>
    </source>
</reference>
<feature type="region of interest" description="Disordered" evidence="1">
    <location>
        <begin position="29"/>
        <end position="83"/>
    </location>
</feature>
<dbReference type="Gene3D" id="2.70.150.10">
    <property type="entry name" value="Calcium-transporting ATPase, cytoplasmic transduction domain A"/>
    <property type="match status" value="1"/>
</dbReference>
<sequence length="105" mass="11723">MPSPRHALVSSLCAATVGRSVAHARTELRRARERAVGRPEVRRGHRRTPDDTPASSATGLSSAAARRLTRHGPNAIPEEPPTPVWRRVLQQLRDPLIWCCWWPPP</sequence>
<organism evidence="3">
    <name type="scientific">Streptomyces sp. R17</name>
    <dbReference type="NCBI Taxonomy" id="3238626"/>
    <lineage>
        <taxon>Bacteria</taxon>
        <taxon>Bacillati</taxon>
        <taxon>Actinomycetota</taxon>
        <taxon>Actinomycetes</taxon>
        <taxon>Kitasatosporales</taxon>
        <taxon>Streptomycetaceae</taxon>
        <taxon>Streptomyces</taxon>
    </lineage>
</organism>
<evidence type="ECO:0000259" key="2">
    <source>
        <dbReference type="SMART" id="SM00831"/>
    </source>
</evidence>
<feature type="compositionally biased region" description="Low complexity" evidence="1">
    <location>
        <begin position="54"/>
        <end position="65"/>
    </location>
</feature>
<feature type="domain" description="Cation-transporting P-type ATPase N-terminal" evidence="2">
    <location>
        <begin position="43"/>
        <end position="98"/>
    </location>
</feature>
<accession>A0AB39NY46</accession>
<evidence type="ECO:0000256" key="1">
    <source>
        <dbReference type="SAM" id="MobiDB-lite"/>
    </source>
</evidence>
<dbReference type="SUPFAM" id="SSF81665">
    <property type="entry name" value="Calcium ATPase, transmembrane domain M"/>
    <property type="match status" value="1"/>
</dbReference>
<dbReference type="Gene3D" id="1.20.1110.10">
    <property type="entry name" value="Calcium-transporting ATPase, transmembrane domain"/>
    <property type="match status" value="1"/>
</dbReference>
<dbReference type="EMBL" id="CP163433">
    <property type="protein sequence ID" value="XDQ22535.1"/>
    <property type="molecule type" value="Genomic_DNA"/>
</dbReference>
<gene>
    <name evidence="3" type="ORF">AB5J48_32400</name>
</gene>